<dbReference type="PROSITE" id="PS51094">
    <property type="entry name" value="PTS_EIIA_TYPE_2"/>
    <property type="match status" value="1"/>
</dbReference>
<dbReference type="InterPro" id="IPR002178">
    <property type="entry name" value="PTS_EIIA_type-2_dom"/>
</dbReference>
<dbReference type="AlphaFoldDB" id="A0A1Y5T582"/>
<dbReference type="Proteomes" id="UP000193307">
    <property type="component" value="Unassembled WGS sequence"/>
</dbReference>
<dbReference type="PROSITE" id="PS00372">
    <property type="entry name" value="PTS_EIIA_TYPE_2_HIS"/>
    <property type="match status" value="1"/>
</dbReference>
<evidence type="ECO:0000313" key="2">
    <source>
        <dbReference type="EMBL" id="SLN52611.1"/>
    </source>
</evidence>
<dbReference type="PANTHER" id="PTHR47738:SF1">
    <property type="entry name" value="NITROGEN REGULATORY PROTEIN"/>
    <property type="match status" value="1"/>
</dbReference>
<proteinExistence type="predicted"/>
<sequence>MSFTAALMGISAGSTQITQTENLGPPCASAKAGNSIHMELSEILHPEAVKAFGKLTSKKRLFLDLGEVAGACYGLEVNSAVNALQDRESLGPTGVGHGVALPHARIEGLDRVVGAFFRLDTPLDFDAVDRQPVDLIFALFAPAESGVDHLKALALVSRTMRDPDTCTKLRSNADATTLHAILTAGPVIKAA</sequence>
<dbReference type="STRING" id="658057.SAMN04488032_1126"/>
<gene>
    <name evidence="2" type="primary">ptsN</name>
    <name evidence="2" type="ORF">PAM7971_02663</name>
</gene>
<dbReference type="InterPro" id="IPR016152">
    <property type="entry name" value="PTrfase/Anion_transptr"/>
</dbReference>
<evidence type="ECO:0000313" key="3">
    <source>
        <dbReference type="Proteomes" id="UP000193307"/>
    </source>
</evidence>
<keyword evidence="2" id="KW-0808">Transferase</keyword>
<dbReference type="PANTHER" id="PTHR47738">
    <property type="entry name" value="PTS SYSTEM FRUCTOSE-LIKE EIIA COMPONENT-RELATED"/>
    <property type="match status" value="1"/>
</dbReference>
<dbReference type="Gene3D" id="3.40.930.10">
    <property type="entry name" value="Mannitol-specific EII, Chain A"/>
    <property type="match status" value="1"/>
</dbReference>
<name>A0A1Y5T582_9RHOB</name>
<keyword evidence="3" id="KW-1185">Reference proteome</keyword>
<dbReference type="CDD" id="cd00211">
    <property type="entry name" value="PTS_IIA_fru"/>
    <property type="match status" value="1"/>
</dbReference>
<dbReference type="EC" id="2.7.1.-" evidence="2"/>
<feature type="domain" description="PTS EIIA type-2" evidence="1">
    <location>
        <begin position="42"/>
        <end position="185"/>
    </location>
</feature>
<dbReference type="InterPro" id="IPR051541">
    <property type="entry name" value="PTS_SugarTrans_NitroReg"/>
</dbReference>
<protein>
    <submittedName>
        <fullName evidence="2">Nitrogen regulatory protein</fullName>
        <ecNumber evidence="2">2.7.1.-</ecNumber>
    </submittedName>
</protein>
<dbReference type="EMBL" id="FWFW01000008">
    <property type="protein sequence ID" value="SLN52611.1"/>
    <property type="molecule type" value="Genomic_DNA"/>
</dbReference>
<dbReference type="SUPFAM" id="SSF55804">
    <property type="entry name" value="Phoshotransferase/anion transport protein"/>
    <property type="match status" value="1"/>
</dbReference>
<dbReference type="GO" id="GO:0016740">
    <property type="term" value="F:transferase activity"/>
    <property type="evidence" value="ECO:0007669"/>
    <property type="project" value="UniProtKB-KW"/>
</dbReference>
<evidence type="ECO:0000259" key="1">
    <source>
        <dbReference type="PROSITE" id="PS51094"/>
    </source>
</evidence>
<accession>A0A1Y5T582</accession>
<dbReference type="GO" id="GO:0030295">
    <property type="term" value="F:protein kinase activator activity"/>
    <property type="evidence" value="ECO:0007669"/>
    <property type="project" value="TreeGrafter"/>
</dbReference>
<organism evidence="2 3">
    <name type="scientific">Pacificibacter marinus</name>
    <dbReference type="NCBI Taxonomy" id="658057"/>
    <lineage>
        <taxon>Bacteria</taxon>
        <taxon>Pseudomonadati</taxon>
        <taxon>Pseudomonadota</taxon>
        <taxon>Alphaproteobacteria</taxon>
        <taxon>Rhodobacterales</taxon>
        <taxon>Roseobacteraceae</taxon>
        <taxon>Pacificibacter</taxon>
    </lineage>
</organism>
<reference evidence="2 3" key="1">
    <citation type="submission" date="2017-03" db="EMBL/GenBank/DDBJ databases">
        <authorList>
            <person name="Afonso C.L."/>
            <person name="Miller P.J."/>
            <person name="Scott M.A."/>
            <person name="Spackman E."/>
            <person name="Goraichik I."/>
            <person name="Dimitrov K.M."/>
            <person name="Suarez D.L."/>
            <person name="Swayne D.E."/>
        </authorList>
    </citation>
    <scope>NUCLEOTIDE SEQUENCE [LARGE SCALE GENOMIC DNA]</scope>
    <source>
        <strain evidence="2 3">CECT 7971</strain>
    </source>
</reference>
<dbReference type="Pfam" id="PF00359">
    <property type="entry name" value="PTS_EIIA_2"/>
    <property type="match status" value="1"/>
</dbReference>